<accession>A0AAE3XKF4</accession>
<dbReference type="InterPro" id="IPR019774">
    <property type="entry name" value="Aromatic-AA_hydroxylase_C"/>
</dbReference>
<keyword evidence="4 9" id="KW-0560">Oxidoreductase</keyword>
<organism evidence="9 10">
    <name type="scientific">Aureibacter tunicatorum</name>
    <dbReference type="NCBI Taxonomy" id="866807"/>
    <lineage>
        <taxon>Bacteria</taxon>
        <taxon>Pseudomonadati</taxon>
        <taxon>Bacteroidota</taxon>
        <taxon>Cytophagia</taxon>
        <taxon>Cytophagales</taxon>
        <taxon>Persicobacteraceae</taxon>
        <taxon>Aureibacter</taxon>
    </lineage>
</organism>
<feature type="binding site" evidence="7">
    <location>
        <position position="136"/>
    </location>
    <ligand>
        <name>Fe cation</name>
        <dbReference type="ChEBI" id="CHEBI:24875"/>
    </ligand>
</feature>
<name>A0AAE3XKF4_9BACT</name>
<dbReference type="NCBIfam" id="NF010657">
    <property type="entry name" value="PRK14056.1"/>
    <property type="match status" value="1"/>
</dbReference>
<dbReference type="RefSeq" id="WP_309937739.1">
    <property type="nucleotide sequence ID" value="NZ_AP025305.1"/>
</dbReference>
<evidence type="ECO:0000259" key="8">
    <source>
        <dbReference type="PROSITE" id="PS51410"/>
    </source>
</evidence>
<comment type="caution">
    <text evidence="9">The sequence shown here is derived from an EMBL/GenBank/DDBJ whole genome shotgun (WGS) entry which is preliminary data.</text>
</comment>
<dbReference type="GO" id="GO:0004505">
    <property type="term" value="F:phenylalanine 4-monooxygenase activity"/>
    <property type="evidence" value="ECO:0007669"/>
    <property type="project" value="UniProtKB-EC"/>
</dbReference>
<evidence type="ECO:0000313" key="9">
    <source>
        <dbReference type="EMBL" id="MDR6238263.1"/>
    </source>
</evidence>
<comment type="cofactor">
    <cofactor evidence="1 7">
        <name>Fe(2+)</name>
        <dbReference type="ChEBI" id="CHEBI:29033"/>
    </cofactor>
</comment>
<dbReference type="PANTHER" id="PTHR11473:SF24">
    <property type="entry name" value="PHENYLALANINE-4-HYDROXYLASE"/>
    <property type="match status" value="1"/>
</dbReference>
<dbReference type="PANTHER" id="PTHR11473">
    <property type="entry name" value="AROMATIC AMINO ACID HYDROXYLASE"/>
    <property type="match status" value="1"/>
</dbReference>
<dbReference type="AlphaFoldDB" id="A0AAE3XKF4"/>
<evidence type="ECO:0000313" key="10">
    <source>
        <dbReference type="Proteomes" id="UP001185092"/>
    </source>
</evidence>
<feature type="binding site" evidence="7">
    <location>
        <position position="221"/>
    </location>
    <ligand>
        <name>Fe cation</name>
        <dbReference type="ChEBI" id="CHEBI:24875"/>
    </ligand>
</feature>
<dbReference type="InterPro" id="IPR001273">
    <property type="entry name" value="ArAA_hydroxylase"/>
</dbReference>
<dbReference type="Gene3D" id="1.10.800.10">
    <property type="entry name" value="Aromatic amino acid hydroxylase"/>
    <property type="match status" value="1"/>
</dbReference>
<keyword evidence="10" id="KW-1185">Reference proteome</keyword>
<dbReference type="EC" id="1.14.16.1" evidence="9"/>
<evidence type="ECO:0000256" key="5">
    <source>
        <dbReference type="ARBA" id="ARBA00023004"/>
    </source>
</evidence>
<dbReference type="PROSITE" id="PS51410">
    <property type="entry name" value="BH4_AAA_HYDROXYL_2"/>
    <property type="match status" value="1"/>
</dbReference>
<feature type="domain" description="Biopterin-dependent aromatic amino acid hydroxylase family profile" evidence="8">
    <location>
        <begin position="1"/>
        <end position="258"/>
    </location>
</feature>
<dbReference type="SUPFAM" id="SSF56534">
    <property type="entry name" value="Aromatic aminoacid monoxygenases, catalytic and oligomerization domains"/>
    <property type="match status" value="1"/>
</dbReference>
<dbReference type="InterPro" id="IPR036951">
    <property type="entry name" value="ArAA_hydroxylase_sf"/>
</dbReference>
<dbReference type="Proteomes" id="UP001185092">
    <property type="component" value="Unassembled WGS sequence"/>
</dbReference>
<dbReference type="Pfam" id="PF00351">
    <property type="entry name" value="Biopterin_H"/>
    <property type="match status" value="2"/>
</dbReference>
<protein>
    <submittedName>
        <fullName evidence="9">Phenylalanine-4-hydroxylase</fullName>
        <ecNumber evidence="9">1.14.16.1</ecNumber>
    </submittedName>
</protein>
<comment type="similarity">
    <text evidence="2">Belongs to the biopterin-dependent aromatic amino acid hydroxylase family.</text>
</comment>
<feature type="binding site" evidence="7">
    <location>
        <position position="131"/>
    </location>
    <ligand>
        <name>Fe cation</name>
        <dbReference type="ChEBI" id="CHEBI:24875"/>
    </ligand>
</feature>
<dbReference type="GO" id="GO:0005506">
    <property type="term" value="F:iron ion binding"/>
    <property type="evidence" value="ECO:0007669"/>
    <property type="project" value="InterPro"/>
</dbReference>
<reference evidence="9" key="1">
    <citation type="submission" date="2023-07" db="EMBL/GenBank/DDBJ databases">
        <title>Genomic Encyclopedia of Type Strains, Phase IV (KMG-IV): sequencing the most valuable type-strain genomes for metagenomic binning, comparative biology and taxonomic classification.</title>
        <authorList>
            <person name="Goeker M."/>
        </authorList>
    </citation>
    <scope>NUCLEOTIDE SEQUENCE</scope>
    <source>
        <strain evidence="9">DSM 26174</strain>
    </source>
</reference>
<evidence type="ECO:0000256" key="3">
    <source>
        <dbReference type="ARBA" id="ARBA00022723"/>
    </source>
</evidence>
<keyword evidence="3 7" id="KW-0479">Metal-binding</keyword>
<dbReference type="InterPro" id="IPR036329">
    <property type="entry name" value="Aro-AA_hydroxylase_C_sf"/>
</dbReference>
<proteinExistence type="inferred from homology"/>
<gene>
    <name evidence="9" type="ORF">HNQ88_001239</name>
</gene>
<dbReference type="EMBL" id="JAVDQD010000001">
    <property type="protein sequence ID" value="MDR6238263.1"/>
    <property type="molecule type" value="Genomic_DNA"/>
</dbReference>
<sequence length="569" mass="65075">MNNILSQKEIKERLPLHLQKFVIDQSYDSYTELDHAKWRYVMRMTLQYASDYAHEFFLPALKKMNLPIDRIPRIEQVNNAVNPYGWNAVCINAFITTKTFLEFHSEKILVVATCVRTLQHLKYTPYPDLIHDILGHGPCVAFSPIERLMRYFGKLGTRAFSSRLDSELHDALNKLSILKEEKSTNAQEINQVSGLIDYLKASFSEVSEMEKVRRLHWYTLEYGLVGSLGTPKIYGAGLLSSIGESYKSLSHDVEKRPYTLGVYNDDFDPTQHQKKLNVIKDFESLEQLLEEFAARMAISTGGVCGLGKLIDSKDIGTLELDHLLQITGEFANMISFEGKPVYIESRDRVVLSVENQMLKKASKVRSPLGIVIQCVVNDAFKDLKLLHQELKSGDRIELHYDSGMSFEGNIENTIIHQGVLLVIEASQHYIYNHGVKSLEGEGCTLLFGNKVNSVYAGVVDKNTFEEYEPIVSMPPLPEHSVAEKKHFVFYKELREMRLNHSIDLKRLKEIFNASIENAPKDWLIILELYELIGASNDNFKDIVKNKLLELAKNDDYRVLIEKGLALRIY</sequence>
<evidence type="ECO:0000256" key="7">
    <source>
        <dbReference type="PIRSR" id="PIRSR601273-2"/>
    </source>
</evidence>
<evidence type="ECO:0000256" key="4">
    <source>
        <dbReference type="ARBA" id="ARBA00023002"/>
    </source>
</evidence>
<evidence type="ECO:0000256" key="6">
    <source>
        <dbReference type="ARBA" id="ARBA00023033"/>
    </source>
</evidence>
<evidence type="ECO:0000256" key="1">
    <source>
        <dbReference type="ARBA" id="ARBA00001954"/>
    </source>
</evidence>
<keyword evidence="5 7" id="KW-0408">Iron</keyword>
<keyword evidence="6" id="KW-0503">Monooxygenase</keyword>
<evidence type="ECO:0000256" key="2">
    <source>
        <dbReference type="ARBA" id="ARBA00009712"/>
    </source>
</evidence>